<organism evidence="1 2">
    <name type="scientific">Polypedilum vanderplanki</name>
    <name type="common">Sleeping chironomid midge</name>
    <dbReference type="NCBI Taxonomy" id="319348"/>
    <lineage>
        <taxon>Eukaryota</taxon>
        <taxon>Metazoa</taxon>
        <taxon>Ecdysozoa</taxon>
        <taxon>Arthropoda</taxon>
        <taxon>Hexapoda</taxon>
        <taxon>Insecta</taxon>
        <taxon>Pterygota</taxon>
        <taxon>Neoptera</taxon>
        <taxon>Endopterygota</taxon>
        <taxon>Diptera</taxon>
        <taxon>Nematocera</taxon>
        <taxon>Chironomoidea</taxon>
        <taxon>Chironomidae</taxon>
        <taxon>Chironominae</taxon>
        <taxon>Polypedilum</taxon>
        <taxon>Polypedilum</taxon>
    </lineage>
</organism>
<accession>A0A9J6CBK5</accession>
<proteinExistence type="predicted"/>
<evidence type="ECO:0000313" key="2">
    <source>
        <dbReference type="Proteomes" id="UP001107558"/>
    </source>
</evidence>
<comment type="caution">
    <text evidence="1">The sequence shown here is derived from an EMBL/GenBank/DDBJ whole genome shotgun (WGS) entry which is preliminary data.</text>
</comment>
<reference evidence="1" key="1">
    <citation type="submission" date="2021-03" db="EMBL/GenBank/DDBJ databases">
        <title>Chromosome level genome of the anhydrobiotic midge Polypedilum vanderplanki.</title>
        <authorList>
            <person name="Yoshida Y."/>
            <person name="Kikawada T."/>
            <person name="Gusev O."/>
        </authorList>
    </citation>
    <scope>NUCLEOTIDE SEQUENCE</scope>
    <source>
        <strain evidence="1">NIAS01</strain>
        <tissue evidence="1">Whole body or cell culture</tissue>
    </source>
</reference>
<dbReference type="EMBL" id="JADBJN010000002">
    <property type="protein sequence ID" value="KAG5679248.1"/>
    <property type="molecule type" value="Genomic_DNA"/>
</dbReference>
<name>A0A9J6CBK5_POLVA</name>
<keyword evidence="2" id="KW-1185">Reference proteome</keyword>
<dbReference type="AlphaFoldDB" id="A0A9J6CBK5"/>
<evidence type="ECO:0000313" key="1">
    <source>
        <dbReference type="EMBL" id="KAG5679248.1"/>
    </source>
</evidence>
<sequence>MDNLIDFEPPFFDTISSDSVLENLCRKFITVRGDQKYKVDQVCFDNLSGRYNPASIFNTLTSDSILYTTNSGSISVEIEEKIKNILFESGKSANHYKDSKSALFHRDDTNYCVYLTTLRDNLKLCPMRGCGKAMVEDQLELHIENHQ</sequence>
<dbReference type="Proteomes" id="UP001107558">
    <property type="component" value="Chromosome 2"/>
</dbReference>
<gene>
    <name evidence="1" type="ORF">PVAND_008828</name>
</gene>
<protein>
    <submittedName>
        <fullName evidence="1">Uncharacterized protein</fullName>
    </submittedName>
</protein>